<keyword evidence="16" id="KW-1185">Reference proteome</keyword>
<evidence type="ECO:0000256" key="11">
    <source>
        <dbReference type="ARBA" id="ARBA00025736"/>
    </source>
</evidence>
<reference evidence="16" key="2">
    <citation type="journal article" date="2007" name="PLoS Biol.">
        <title>Survey sequencing and comparative analysis of the elephant shark (Callorhinchus milii) genome.</title>
        <authorList>
            <person name="Venkatesh B."/>
            <person name="Kirkness E.F."/>
            <person name="Loh Y.H."/>
            <person name="Halpern A.L."/>
            <person name="Lee A.P."/>
            <person name="Johnson J."/>
            <person name="Dandona N."/>
            <person name="Viswanathan L.D."/>
            <person name="Tay A."/>
            <person name="Venter J.C."/>
            <person name="Strausberg R.L."/>
            <person name="Brenner S."/>
        </authorList>
    </citation>
    <scope>NUCLEOTIDE SEQUENCE [LARGE SCALE GENOMIC DNA]</scope>
</reference>
<gene>
    <name evidence="15" type="primary">LOC121850150</name>
</gene>
<evidence type="ECO:0000256" key="12">
    <source>
        <dbReference type="RuleBase" id="RU000688"/>
    </source>
</evidence>
<dbReference type="GO" id="GO:0007200">
    <property type="term" value="P:phospholipase C-activating G protein-coupled receptor signaling pathway"/>
    <property type="evidence" value="ECO:0007669"/>
    <property type="project" value="TreeGrafter"/>
</dbReference>
<dbReference type="PANTHER" id="PTHR24225">
    <property type="entry name" value="CHEMOTACTIC RECEPTOR"/>
    <property type="match status" value="1"/>
</dbReference>
<keyword evidence="7 13" id="KW-0472">Membrane</keyword>
<dbReference type="GO" id="GO:0006954">
    <property type="term" value="P:inflammatory response"/>
    <property type="evidence" value="ECO:0007669"/>
    <property type="project" value="TreeGrafter"/>
</dbReference>
<evidence type="ECO:0000313" key="15">
    <source>
        <dbReference type="Ensembl" id="ENSCMIP00000045796.1"/>
    </source>
</evidence>
<proteinExistence type="inferred from homology"/>
<evidence type="ECO:0000256" key="9">
    <source>
        <dbReference type="ARBA" id="ARBA00023180"/>
    </source>
</evidence>
<evidence type="ECO:0000259" key="14">
    <source>
        <dbReference type="PROSITE" id="PS50262"/>
    </source>
</evidence>
<evidence type="ECO:0000256" key="13">
    <source>
        <dbReference type="SAM" id="Phobius"/>
    </source>
</evidence>
<evidence type="ECO:0000313" key="16">
    <source>
        <dbReference type="Proteomes" id="UP000314986"/>
    </source>
</evidence>
<feature type="transmembrane region" description="Helical" evidence="13">
    <location>
        <begin position="262"/>
        <end position="288"/>
    </location>
</feature>
<keyword evidence="2" id="KW-1003">Cell membrane</keyword>
<keyword evidence="9" id="KW-0325">Glycoprotein</keyword>
<keyword evidence="3" id="KW-0597">Phosphoprotein</keyword>
<reference evidence="16" key="3">
    <citation type="journal article" date="2014" name="Nature">
        <title>Elephant shark genome provides unique insights into gnathostome evolution.</title>
        <authorList>
            <consortium name="International Elephant Shark Genome Sequencing Consortium"/>
            <person name="Venkatesh B."/>
            <person name="Lee A.P."/>
            <person name="Ravi V."/>
            <person name="Maurya A.K."/>
            <person name="Lian M.M."/>
            <person name="Swann J.B."/>
            <person name="Ohta Y."/>
            <person name="Flajnik M.F."/>
            <person name="Sutoh Y."/>
            <person name="Kasahara M."/>
            <person name="Hoon S."/>
            <person name="Gangu V."/>
            <person name="Roy S.W."/>
            <person name="Irimia M."/>
            <person name="Korzh V."/>
            <person name="Kondrychyn I."/>
            <person name="Lim Z.W."/>
            <person name="Tay B.H."/>
            <person name="Tohari S."/>
            <person name="Kong K.W."/>
            <person name="Ho S."/>
            <person name="Lorente-Galdos B."/>
            <person name="Quilez J."/>
            <person name="Marques-Bonet T."/>
            <person name="Raney B.J."/>
            <person name="Ingham P.W."/>
            <person name="Tay A."/>
            <person name="Hillier L.W."/>
            <person name="Minx P."/>
            <person name="Boehm T."/>
            <person name="Wilson R.K."/>
            <person name="Brenner S."/>
            <person name="Warren W.C."/>
        </authorList>
    </citation>
    <scope>NUCLEOTIDE SEQUENCE [LARGE SCALE GENOMIC DNA]</scope>
</reference>
<dbReference type="GeneTree" id="ENSGT00950000182966"/>
<feature type="transmembrane region" description="Helical" evidence="13">
    <location>
        <begin position="54"/>
        <end position="73"/>
    </location>
</feature>
<evidence type="ECO:0000256" key="3">
    <source>
        <dbReference type="ARBA" id="ARBA00022553"/>
    </source>
</evidence>
<feature type="transmembrane region" description="Helical" evidence="13">
    <location>
        <begin position="130"/>
        <end position="155"/>
    </location>
</feature>
<dbReference type="InterPro" id="IPR017452">
    <property type="entry name" value="GPCR_Rhodpsn_7TM"/>
</dbReference>
<keyword evidence="10 12" id="KW-0807">Transducer</keyword>
<dbReference type="Pfam" id="PF00001">
    <property type="entry name" value="7tm_1"/>
    <property type="match status" value="1"/>
</dbReference>
<dbReference type="Gene3D" id="1.20.1070.10">
    <property type="entry name" value="Rhodopsin 7-helix transmembrane proteins"/>
    <property type="match status" value="1"/>
</dbReference>
<keyword evidence="8 12" id="KW-0675">Receptor</keyword>
<reference evidence="15" key="5">
    <citation type="submission" date="2025-09" db="UniProtKB">
        <authorList>
            <consortium name="Ensembl"/>
        </authorList>
    </citation>
    <scope>IDENTIFICATION</scope>
</reference>
<dbReference type="PRINTS" id="PR00237">
    <property type="entry name" value="GPCRRHODOPSN"/>
</dbReference>
<name>A0A4W3K2S4_CALMI</name>
<organism evidence="15 16">
    <name type="scientific">Callorhinchus milii</name>
    <name type="common">Ghost shark</name>
    <dbReference type="NCBI Taxonomy" id="7868"/>
    <lineage>
        <taxon>Eukaryota</taxon>
        <taxon>Metazoa</taxon>
        <taxon>Chordata</taxon>
        <taxon>Craniata</taxon>
        <taxon>Vertebrata</taxon>
        <taxon>Chondrichthyes</taxon>
        <taxon>Holocephali</taxon>
        <taxon>Chimaeriformes</taxon>
        <taxon>Callorhinchidae</taxon>
        <taxon>Callorhinchus</taxon>
    </lineage>
</organism>
<feature type="transmembrane region" description="Helical" evidence="13">
    <location>
        <begin position="93"/>
        <end position="118"/>
    </location>
</feature>
<feature type="transmembrane region" description="Helical" evidence="13">
    <location>
        <begin position="17"/>
        <end position="42"/>
    </location>
</feature>
<keyword evidence="5 13" id="KW-1133">Transmembrane helix</keyword>
<dbReference type="GO" id="GO:0007204">
    <property type="term" value="P:positive regulation of cytosolic calcium ion concentration"/>
    <property type="evidence" value="ECO:0007669"/>
    <property type="project" value="TreeGrafter"/>
</dbReference>
<evidence type="ECO:0000256" key="8">
    <source>
        <dbReference type="ARBA" id="ARBA00023170"/>
    </source>
</evidence>
<dbReference type="PROSITE" id="PS50262">
    <property type="entry name" value="G_PROTEIN_RECEP_F1_2"/>
    <property type="match status" value="1"/>
</dbReference>
<reference evidence="16" key="1">
    <citation type="journal article" date="2006" name="Science">
        <title>Ancient noncoding elements conserved in the human genome.</title>
        <authorList>
            <person name="Venkatesh B."/>
            <person name="Kirkness E.F."/>
            <person name="Loh Y.H."/>
            <person name="Halpern A.L."/>
            <person name="Lee A.P."/>
            <person name="Johnson J."/>
            <person name="Dandona N."/>
            <person name="Viswanathan L.D."/>
            <person name="Tay A."/>
            <person name="Venter J.C."/>
            <person name="Strausberg R.L."/>
            <person name="Brenner S."/>
        </authorList>
    </citation>
    <scope>NUCLEOTIDE SEQUENCE [LARGE SCALE GENOMIC DNA]</scope>
</reference>
<keyword evidence="6 12" id="KW-0297">G-protein coupled receptor</keyword>
<dbReference type="InterPro" id="IPR000826">
    <property type="entry name" value="Formyl_rcpt-rel"/>
</dbReference>
<feature type="transmembrane region" description="Helical" evidence="13">
    <location>
        <begin position="220"/>
        <end position="237"/>
    </location>
</feature>
<dbReference type="InterPro" id="IPR000276">
    <property type="entry name" value="GPCR_Rhodpsn"/>
</dbReference>
<dbReference type="GO" id="GO:0004875">
    <property type="term" value="F:complement receptor activity"/>
    <property type="evidence" value="ECO:0007669"/>
    <property type="project" value="TreeGrafter"/>
</dbReference>
<dbReference type="InParanoid" id="A0A4W3K2S4"/>
<dbReference type="GO" id="GO:0004953">
    <property type="term" value="F:icosanoid receptor activity"/>
    <property type="evidence" value="ECO:0007669"/>
    <property type="project" value="UniProtKB-ARBA"/>
</dbReference>
<comment type="similarity">
    <text evidence="11">Belongs to the chemokine-like receptor (CMKLR) family.</text>
</comment>
<evidence type="ECO:0000256" key="1">
    <source>
        <dbReference type="ARBA" id="ARBA00004651"/>
    </source>
</evidence>
<feature type="domain" description="G-protein coupled receptors family 1 profile" evidence="14">
    <location>
        <begin position="33"/>
        <end position="285"/>
    </location>
</feature>
<feature type="transmembrane region" description="Helical" evidence="13">
    <location>
        <begin position="175"/>
        <end position="200"/>
    </location>
</feature>
<keyword evidence="4 12" id="KW-0812">Transmembrane</keyword>
<evidence type="ECO:0000256" key="5">
    <source>
        <dbReference type="ARBA" id="ARBA00022989"/>
    </source>
</evidence>
<evidence type="ECO:0000256" key="6">
    <source>
        <dbReference type="ARBA" id="ARBA00023040"/>
    </source>
</evidence>
<protein>
    <recommendedName>
        <fullName evidence="14">G-protein coupled receptors family 1 profile domain-containing protein</fullName>
    </recommendedName>
</protein>
<evidence type="ECO:0000256" key="2">
    <source>
        <dbReference type="ARBA" id="ARBA00022475"/>
    </source>
</evidence>
<dbReference type="PANTHER" id="PTHR24225:SF72">
    <property type="entry name" value="G-PROTEIN COUPLED RECEPTORS FAMILY 1 PROFILE DOMAIN-CONTAINING PROTEIN-RELATED"/>
    <property type="match status" value="1"/>
</dbReference>
<evidence type="ECO:0000256" key="7">
    <source>
        <dbReference type="ARBA" id="ARBA00023136"/>
    </source>
</evidence>
<comment type="subcellular location">
    <subcellularLocation>
        <location evidence="1">Cell membrane</location>
        <topology evidence="1">Multi-pass membrane protein</topology>
    </subcellularLocation>
</comment>
<dbReference type="AlphaFoldDB" id="A0A4W3K2S4"/>
<evidence type="ECO:0000256" key="4">
    <source>
        <dbReference type="ARBA" id="ARBA00022692"/>
    </source>
</evidence>
<dbReference type="SUPFAM" id="SSF81321">
    <property type="entry name" value="Family A G protein-coupled receptor-like"/>
    <property type="match status" value="1"/>
</dbReference>
<dbReference type="GO" id="GO:0005886">
    <property type="term" value="C:plasma membrane"/>
    <property type="evidence" value="ECO:0007669"/>
    <property type="project" value="UniProtKB-SubCell"/>
</dbReference>
<accession>A0A4W3K2S4</accession>
<sequence length="324" mass="36446">MSSGLNTTHHTDVAVRTAIACVYVFIFLVGATGNSIVIWNIFMNIKQRSPTVSLILNLAVADLMALVSVPFIASDIAHAPYLGLVFWKISGYLLFSSMYTSVFLITVMSIERFVAVLYPITAQKWRQRGYVGKVVTAVWLSGFLSAIPVILVVAADIRDGRPRLKRRYSSDQQQITVLLLETLIGFVIPFITLMVCYTFIFKRVKLMNFQTRDKGKTGRLIAGVVILFALCWLPYHIRNVIKVSSVLNKTSNPEYSKRLKSIYSYISMLSKVLTFVSNTANPILYAFAARSFKSGFKMSSIARLFEQMNNSSKEKNQETSEILI</sequence>
<dbReference type="Proteomes" id="UP000314986">
    <property type="component" value="Unassembled WGS sequence"/>
</dbReference>
<dbReference type="OMA" id="CCHRPRT"/>
<dbReference type="Ensembl" id="ENSCMIT00000046449.1">
    <property type="protein sequence ID" value="ENSCMIP00000045796.1"/>
    <property type="gene ID" value="ENSCMIG00000018871.1"/>
</dbReference>
<dbReference type="PROSITE" id="PS00237">
    <property type="entry name" value="G_PROTEIN_RECEP_F1_1"/>
    <property type="match status" value="1"/>
</dbReference>
<evidence type="ECO:0000256" key="10">
    <source>
        <dbReference type="ARBA" id="ARBA00023224"/>
    </source>
</evidence>
<comment type="similarity">
    <text evidence="12">Belongs to the G-protein coupled receptor 1 family.</text>
</comment>
<reference evidence="15" key="4">
    <citation type="submission" date="2025-08" db="UniProtKB">
        <authorList>
            <consortium name="Ensembl"/>
        </authorList>
    </citation>
    <scope>IDENTIFICATION</scope>
</reference>